<dbReference type="AlphaFoldDB" id="A0A398CRC9"/>
<dbReference type="GO" id="GO:0005975">
    <property type="term" value="P:carbohydrate metabolic process"/>
    <property type="evidence" value="ECO:0007669"/>
    <property type="project" value="InterPro"/>
</dbReference>
<dbReference type="Pfam" id="PF07833">
    <property type="entry name" value="Cu_amine_oxidN1"/>
    <property type="match status" value="1"/>
</dbReference>
<evidence type="ECO:0000313" key="4">
    <source>
        <dbReference type="EMBL" id="RIE03819.1"/>
    </source>
</evidence>
<evidence type="ECO:0000259" key="3">
    <source>
        <dbReference type="Pfam" id="PF07833"/>
    </source>
</evidence>
<name>A0A398CRC9_9BACL</name>
<reference evidence="4 5" key="1">
    <citation type="submission" date="2018-09" db="EMBL/GenBank/DDBJ databases">
        <title>Cohnella cavernae sp. nov., isolated from a karst cave.</title>
        <authorList>
            <person name="Zhu H."/>
        </authorList>
    </citation>
    <scope>NUCLEOTIDE SEQUENCE [LARGE SCALE GENOMIC DNA]</scope>
    <source>
        <strain evidence="4 5">K2E09-144</strain>
    </source>
</reference>
<evidence type="ECO:0000313" key="5">
    <source>
        <dbReference type="Proteomes" id="UP000266340"/>
    </source>
</evidence>
<dbReference type="InterPro" id="IPR012854">
    <property type="entry name" value="Cu_amine_oxidase-like_N"/>
</dbReference>
<dbReference type="InterPro" id="IPR036582">
    <property type="entry name" value="Mao_N_sf"/>
</dbReference>
<dbReference type="OrthoDB" id="2005648at2"/>
<dbReference type="Pfam" id="PF07470">
    <property type="entry name" value="Glyco_hydro_88"/>
    <property type="match status" value="1"/>
</dbReference>
<dbReference type="RefSeq" id="WP_119148891.1">
    <property type="nucleotide sequence ID" value="NZ_JBHSOV010000021.1"/>
</dbReference>
<proteinExistence type="predicted"/>
<accession>A0A398CRC9</accession>
<sequence length="675" mass="74498">MSFIRKKMLALLAASLVLLGLPAAAFASGESSPVEVVLDGAKLQFDSPPVIKGGFTLVPIRKIVEAIGADVKWDPVGKTVLISKQGSTVQLKVGDKKAFVNGKAVTLDYEATVVNERTLIPLRFVSESFDVLVDWENATRTVYLTSLDSEPGGFDYSGVTLASVRDSNVTPSQEIKYDKLVLISGEGANEKKVFVKFDLSSFQGKKIKKAYLHMFSNETLETNSERTITVNKSLRDWTGGIDWRTYDGARNWDSPGAAGAGDEVKNIASQTVFRIIGWEPSWFIDVSPTVRAWADGTAPNYGLSLSFDRYFSMIGFPVSKLNPNLVPTLVIELDDYDAGNPSAAYSKKIKTGLDFIARKYHMLPWGDDSIGILNSQYNLGKLGFGDAYTANVRNYFDYFVDESGAFRRGAVPKASFYNGVFGSLLLDLYKDTGKENYLTAAKTIRASYDTLPRLNGLFTENDVIQAELTFLGLDFLARYGDRLADSASTDLAVTQAIALYDKLTALEKDGIPATIIFADGKTIGKGWGRGIGWYFGGFGKLFQYASVKSHPRYAELESRYKALALKIARYQDSSGLWRNIIQDPASAFETSGTSLIAIGYEYGVNAGVLDKKYAKVVDRAINGLQRYSKTGAEMSQAFPSNQDLVYTYTNYSNTRKSYGFWFELLTTRERNGRKI</sequence>
<dbReference type="NCBIfam" id="NF033679">
    <property type="entry name" value="DNRLRE_dom"/>
    <property type="match status" value="1"/>
</dbReference>
<dbReference type="PANTHER" id="PTHR33886">
    <property type="entry name" value="UNSATURATED RHAMNOGALACTURONAN HYDROLASE (EUROFUNG)"/>
    <property type="match status" value="1"/>
</dbReference>
<evidence type="ECO:0000256" key="2">
    <source>
        <dbReference type="SAM" id="SignalP"/>
    </source>
</evidence>
<comment type="caution">
    <text evidence="4">The sequence shown here is derived from an EMBL/GenBank/DDBJ whole genome shotgun (WGS) entry which is preliminary data.</text>
</comment>
<protein>
    <recommendedName>
        <fullName evidence="3">Copper amine oxidase-like N-terminal domain-containing protein</fullName>
    </recommendedName>
</protein>
<dbReference type="PANTHER" id="PTHR33886:SF8">
    <property type="entry name" value="UNSATURATED RHAMNOGALACTURONAN HYDROLASE (EUROFUNG)"/>
    <property type="match status" value="1"/>
</dbReference>
<feature type="domain" description="Copper amine oxidase-like N-terminal" evidence="3">
    <location>
        <begin position="38"/>
        <end position="144"/>
    </location>
</feature>
<dbReference type="EMBL" id="QXJM01000030">
    <property type="protein sequence ID" value="RIE03819.1"/>
    <property type="molecule type" value="Genomic_DNA"/>
</dbReference>
<feature type="chain" id="PRO_5017450976" description="Copper amine oxidase-like N-terminal domain-containing protein" evidence="2">
    <location>
        <begin position="28"/>
        <end position="675"/>
    </location>
</feature>
<dbReference type="Proteomes" id="UP000266340">
    <property type="component" value="Unassembled WGS sequence"/>
</dbReference>
<dbReference type="InterPro" id="IPR008928">
    <property type="entry name" value="6-hairpin_glycosidase_sf"/>
</dbReference>
<keyword evidence="1" id="KW-0378">Hydrolase</keyword>
<dbReference type="InterPro" id="IPR052043">
    <property type="entry name" value="PolySaccharide_Degr_Enz"/>
</dbReference>
<dbReference type="SUPFAM" id="SSF55383">
    <property type="entry name" value="Copper amine oxidase, domain N"/>
    <property type="match status" value="1"/>
</dbReference>
<organism evidence="4 5">
    <name type="scientific">Cohnella faecalis</name>
    <dbReference type="NCBI Taxonomy" id="2315694"/>
    <lineage>
        <taxon>Bacteria</taxon>
        <taxon>Bacillati</taxon>
        <taxon>Bacillota</taxon>
        <taxon>Bacilli</taxon>
        <taxon>Bacillales</taxon>
        <taxon>Paenibacillaceae</taxon>
        <taxon>Cohnella</taxon>
    </lineage>
</organism>
<dbReference type="GO" id="GO:0016787">
    <property type="term" value="F:hydrolase activity"/>
    <property type="evidence" value="ECO:0007669"/>
    <property type="project" value="UniProtKB-KW"/>
</dbReference>
<feature type="signal peptide" evidence="2">
    <location>
        <begin position="1"/>
        <end position="27"/>
    </location>
</feature>
<dbReference type="Gene3D" id="3.30.457.10">
    <property type="entry name" value="Copper amine oxidase-like, N-terminal domain"/>
    <property type="match status" value="1"/>
</dbReference>
<dbReference type="Gene3D" id="1.50.10.10">
    <property type="match status" value="1"/>
</dbReference>
<evidence type="ECO:0000256" key="1">
    <source>
        <dbReference type="ARBA" id="ARBA00022801"/>
    </source>
</evidence>
<dbReference type="SUPFAM" id="SSF48208">
    <property type="entry name" value="Six-hairpin glycosidases"/>
    <property type="match status" value="1"/>
</dbReference>
<dbReference type="InterPro" id="IPR010905">
    <property type="entry name" value="Glyco_hydro_88"/>
</dbReference>
<keyword evidence="2" id="KW-0732">Signal</keyword>
<gene>
    <name evidence="4" type="ORF">D3H35_09710</name>
</gene>
<keyword evidence="5" id="KW-1185">Reference proteome</keyword>
<dbReference type="InterPro" id="IPR012341">
    <property type="entry name" value="6hp_glycosidase-like_sf"/>
</dbReference>